<name>A0AAW1M026_POPJA</name>
<reference evidence="1 2" key="1">
    <citation type="journal article" date="2024" name="BMC Genomics">
        <title>De novo assembly and annotation of Popillia japonica's genome with initial clues to its potential as an invasive pest.</title>
        <authorList>
            <person name="Cucini C."/>
            <person name="Boschi S."/>
            <person name="Funari R."/>
            <person name="Cardaioli E."/>
            <person name="Iannotti N."/>
            <person name="Marturano G."/>
            <person name="Paoli F."/>
            <person name="Bruttini M."/>
            <person name="Carapelli A."/>
            <person name="Frati F."/>
            <person name="Nardi F."/>
        </authorList>
    </citation>
    <scope>NUCLEOTIDE SEQUENCE [LARGE SCALE GENOMIC DNA]</scope>
    <source>
        <strain evidence="1">DMR45628</strain>
    </source>
</reference>
<proteinExistence type="predicted"/>
<evidence type="ECO:0000313" key="1">
    <source>
        <dbReference type="EMBL" id="KAK9739323.1"/>
    </source>
</evidence>
<keyword evidence="2" id="KW-1185">Reference proteome</keyword>
<protein>
    <recommendedName>
        <fullName evidence="3">Nuclease HARBI1</fullName>
    </recommendedName>
</protein>
<evidence type="ECO:0000313" key="2">
    <source>
        <dbReference type="Proteomes" id="UP001458880"/>
    </source>
</evidence>
<evidence type="ECO:0008006" key="3">
    <source>
        <dbReference type="Google" id="ProtNLM"/>
    </source>
</evidence>
<dbReference type="EMBL" id="JASPKY010000076">
    <property type="protein sequence ID" value="KAK9739323.1"/>
    <property type="molecule type" value="Genomic_DNA"/>
</dbReference>
<organism evidence="1 2">
    <name type="scientific">Popillia japonica</name>
    <name type="common">Japanese beetle</name>
    <dbReference type="NCBI Taxonomy" id="7064"/>
    <lineage>
        <taxon>Eukaryota</taxon>
        <taxon>Metazoa</taxon>
        <taxon>Ecdysozoa</taxon>
        <taxon>Arthropoda</taxon>
        <taxon>Hexapoda</taxon>
        <taxon>Insecta</taxon>
        <taxon>Pterygota</taxon>
        <taxon>Neoptera</taxon>
        <taxon>Endopterygota</taxon>
        <taxon>Coleoptera</taxon>
        <taxon>Polyphaga</taxon>
        <taxon>Scarabaeiformia</taxon>
        <taxon>Scarabaeidae</taxon>
        <taxon>Rutelinae</taxon>
        <taxon>Popillia</taxon>
    </lineage>
</organism>
<comment type="caution">
    <text evidence="1">The sequence shown here is derived from an EMBL/GenBank/DDBJ whole genome shotgun (WGS) entry which is preliminary data.</text>
</comment>
<gene>
    <name evidence="1" type="ORF">QE152_g9082</name>
</gene>
<dbReference type="AlphaFoldDB" id="A0AAW1M026"/>
<dbReference type="Proteomes" id="UP001458880">
    <property type="component" value="Unassembled WGS sequence"/>
</dbReference>
<accession>A0AAW1M026</accession>
<sequence length="258" mass="30085">MGVVNVENALPTRRTYRSLKCRKAGTLVFITYSPILSKSFYGNKSDVYEIRDIPSDSENSLLLDEDEIPGSQDDFVENHQQDLEHSSSEDELPLSNFVAPSTLFYILKKNIVVQDMERFMDSEDEEMLELVDLIDRQRRRKVFRPRENQFEKWNDLDFIRRFRFSKDGVRFILENITDEILHPTERNKAVTAETMLFVTLRFYATGFLQVVGDFVGIDKATACRIVHKVSRAIASLHTTSETTLHRTRNISEQKNFFL</sequence>